<evidence type="ECO:0000256" key="8">
    <source>
        <dbReference type="ARBA" id="ARBA00023065"/>
    </source>
</evidence>
<dbReference type="NCBIfam" id="TIGR00813">
    <property type="entry name" value="sss"/>
    <property type="match status" value="1"/>
</dbReference>
<feature type="transmembrane region" description="Helical" evidence="12">
    <location>
        <begin position="230"/>
        <end position="247"/>
    </location>
</feature>
<proteinExistence type="inferred from homology"/>
<feature type="transmembrane region" description="Helical" evidence="12">
    <location>
        <begin position="373"/>
        <end position="392"/>
    </location>
</feature>
<reference evidence="14 15" key="1">
    <citation type="submission" date="2018-04" db="EMBL/GenBank/DDBJ databases">
        <title>Genomic Encyclopedia of Type Strains, Phase IV (KMG-IV): sequencing the most valuable type-strain genomes for metagenomic binning, comparative biology and taxonomic classification.</title>
        <authorList>
            <person name="Goeker M."/>
        </authorList>
    </citation>
    <scope>NUCLEOTIDE SEQUENCE [LARGE SCALE GENOMIC DNA]</scope>
    <source>
        <strain evidence="14 15">DSM 14823</strain>
    </source>
</reference>
<dbReference type="GO" id="GO:0006814">
    <property type="term" value="P:sodium ion transport"/>
    <property type="evidence" value="ECO:0007669"/>
    <property type="project" value="UniProtKB-KW"/>
</dbReference>
<dbReference type="EMBL" id="QEKH01000017">
    <property type="protein sequence ID" value="PVY40296.1"/>
    <property type="molecule type" value="Genomic_DNA"/>
</dbReference>
<gene>
    <name evidence="14" type="ORF">C8D82_11715</name>
    <name evidence="13" type="ORF">HF882_04225</name>
</gene>
<dbReference type="Gene3D" id="1.20.1730.10">
    <property type="entry name" value="Sodium/glucose cotransporter"/>
    <property type="match status" value="1"/>
</dbReference>
<dbReference type="GeneID" id="78295655"/>
<feature type="transmembrane region" description="Helical" evidence="12">
    <location>
        <begin position="6"/>
        <end position="25"/>
    </location>
</feature>
<sequence>MANLINLSVVALFLLGMAGMGVYFLKRNNSSEEYFLGGRKIPGWALGLSMVGTSISSITFLALPAAAFVLDYRQLTPNLFMPVAALIACWIFIPFFRRGLKTTAYEYLESRYGTGIRIYAALYSLLGQLLRLAIILYLVVLPLSEMLDISESTAILAFGVITCFYTVFGGIEAVVWTDVVQTVILLGGGLLCVAAVAFQLPGGLPQILEIGMEYDKFSLGPLDFSFSERTFWVMSLIGFIGFISEFSSNQNVVQRYIAAPTLREARKATLICIVMSLPTWIFFFFIGSCLFAYYKVFPSAEVAAMKPDDVLPHFILTEIWPGVGGVIIAACLAAAMSSLSSSINAVSTIWTIDFLRLMRRKGNDRFELVNAKLASGAAGIIMIAGAWGISLIPRESVYDLSAILGALLCSAGLTPFMLGFFTTRIGNRAILSGMYAALVFSVYNILNYFKLLPEPLQWNIHIYMAGPVCNGVMLAVALAYSLFRPEPVTEQLRGLTVWTLDSPGKAD</sequence>
<keyword evidence="3" id="KW-0813">Transport</keyword>
<comment type="subcellular location">
    <subcellularLocation>
        <location evidence="1">Cell membrane</location>
        <topology evidence="1">Multi-pass membrane protein</topology>
    </subcellularLocation>
</comment>
<dbReference type="InterPro" id="IPR051163">
    <property type="entry name" value="Sodium:Solute_Symporter_SSF"/>
</dbReference>
<dbReference type="GO" id="GO:0005886">
    <property type="term" value="C:plasma membrane"/>
    <property type="evidence" value="ECO:0007669"/>
    <property type="project" value="UniProtKB-SubCell"/>
</dbReference>
<comment type="caution">
    <text evidence="14">The sequence shown here is derived from an EMBL/GenBank/DDBJ whole genome shotgun (WGS) entry which is preliminary data.</text>
</comment>
<feature type="transmembrane region" description="Helical" evidence="12">
    <location>
        <begin position="152"/>
        <end position="171"/>
    </location>
</feature>
<dbReference type="Proteomes" id="UP000245959">
    <property type="component" value="Unassembled WGS sequence"/>
</dbReference>
<evidence type="ECO:0000256" key="6">
    <source>
        <dbReference type="ARBA" id="ARBA00022989"/>
    </source>
</evidence>
<feature type="transmembrane region" description="Helical" evidence="12">
    <location>
        <begin position="79"/>
        <end position="97"/>
    </location>
</feature>
<evidence type="ECO:0000256" key="1">
    <source>
        <dbReference type="ARBA" id="ARBA00004651"/>
    </source>
</evidence>
<evidence type="ECO:0000256" key="12">
    <source>
        <dbReference type="SAM" id="Phobius"/>
    </source>
</evidence>
<keyword evidence="7" id="KW-0915">Sodium</keyword>
<comment type="similarity">
    <text evidence="2 11">Belongs to the sodium:solute symporter (SSF) (TC 2.A.21) family.</text>
</comment>
<evidence type="ECO:0000256" key="2">
    <source>
        <dbReference type="ARBA" id="ARBA00006434"/>
    </source>
</evidence>
<feature type="transmembrane region" description="Helical" evidence="12">
    <location>
        <begin position="398"/>
        <end position="422"/>
    </location>
</feature>
<dbReference type="PANTHER" id="PTHR42985">
    <property type="entry name" value="SODIUM-COUPLED MONOCARBOXYLATE TRANSPORTER"/>
    <property type="match status" value="1"/>
</dbReference>
<evidence type="ECO:0000256" key="7">
    <source>
        <dbReference type="ARBA" id="ARBA00023053"/>
    </source>
</evidence>
<keyword evidence="15" id="KW-1185">Reference proteome</keyword>
<dbReference type="AlphaFoldDB" id="A0A2U1AV41"/>
<dbReference type="GO" id="GO:0015293">
    <property type="term" value="F:symporter activity"/>
    <property type="evidence" value="ECO:0007669"/>
    <property type="project" value="TreeGrafter"/>
</dbReference>
<keyword evidence="6 12" id="KW-1133">Transmembrane helix</keyword>
<dbReference type="PANTHER" id="PTHR42985:SF40">
    <property type="entry name" value="LD47995P-RELATED"/>
    <property type="match status" value="1"/>
</dbReference>
<keyword evidence="10" id="KW-0739">Sodium transport</keyword>
<reference evidence="13 16" key="2">
    <citation type="submission" date="2020-04" db="EMBL/GenBank/DDBJ databases">
        <authorList>
            <person name="Hitch T.C.A."/>
            <person name="Wylensek D."/>
            <person name="Clavel T."/>
        </authorList>
    </citation>
    <scope>NUCLEOTIDE SEQUENCE [LARGE SCALE GENOMIC DNA]</scope>
    <source>
        <strain evidence="13 16">COR2-253-APC-1A</strain>
    </source>
</reference>
<keyword evidence="9 12" id="KW-0472">Membrane</keyword>
<accession>A0A2U1AV41</accession>
<keyword evidence="8" id="KW-0406">Ion transport</keyword>
<evidence type="ECO:0000313" key="15">
    <source>
        <dbReference type="Proteomes" id="UP000245959"/>
    </source>
</evidence>
<evidence type="ECO:0000313" key="14">
    <source>
        <dbReference type="EMBL" id="PVY40296.1"/>
    </source>
</evidence>
<dbReference type="RefSeq" id="WP_116884356.1">
    <property type="nucleotide sequence ID" value="NZ_CAUBWW010000307.1"/>
</dbReference>
<feature type="transmembrane region" description="Helical" evidence="12">
    <location>
        <begin position="268"/>
        <end position="294"/>
    </location>
</feature>
<evidence type="ECO:0000313" key="13">
    <source>
        <dbReference type="EMBL" id="NMD85785.1"/>
    </source>
</evidence>
<keyword evidence="5 12" id="KW-0812">Transmembrane</keyword>
<feature type="transmembrane region" description="Helical" evidence="12">
    <location>
        <begin position="183"/>
        <end position="202"/>
    </location>
</feature>
<dbReference type="Proteomes" id="UP000576225">
    <property type="component" value="Unassembled WGS sequence"/>
</dbReference>
<evidence type="ECO:0000256" key="11">
    <source>
        <dbReference type="RuleBase" id="RU362091"/>
    </source>
</evidence>
<dbReference type="InterPro" id="IPR001734">
    <property type="entry name" value="Na/solute_symporter"/>
</dbReference>
<dbReference type="Pfam" id="PF00474">
    <property type="entry name" value="SSF"/>
    <property type="match status" value="1"/>
</dbReference>
<dbReference type="InterPro" id="IPR038377">
    <property type="entry name" value="Na/Glc_symporter_sf"/>
</dbReference>
<feature type="transmembrane region" description="Helical" evidence="12">
    <location>
        <begin position="118"/>
        <end position="140"/>
    </location>
</feature>
<evidence type="ECO:0000256" key="9">
    <source>
        <dbReference type="ARBA" id="ARBA00023136"/>
    </source>
</evidence>
<keyword evidence="4" id="KW-1003">Cell membrane</keyword>
<feature type="transmembrane region" description="Helical" evidence="12">
    <location>
        <begin position="319"/>
        <end position="352"/>
    </location>
</feature>
<feature type="transmembrane region" description="Helical" evidence="12">
    <location>
        <begin position="461"/>
        <end position="483"/>
    </location>
</feature>
<name>A0A2U1AV41_9BACT</name>
<feature type="transmembrane region" description="Helical" evidence="12">
    <location>
        <begin position="429"/>
        <end position="449"/>
    </location>
</feature>
<evidence type="ECO:0000256" key="3">
    <source>
        <dbReference type="ARBA" id="ARBA00022448"/>
    </source>
</evidence>
<evidence type="ECO:0000256" key="10">
    <source>
        <dbReference type="ARBA" id="ARBA00023201"/>
    </source>
</evidence>
<dbReference type="PROSITE" id="PS50283">
    <property type="entry name" value="NA_SOLUT_SYMP_3"/>
    <property type="match status" value="1"/>
</dbReference>
<organism evidence="14 15">
    <name type="scientific">Victivallis vadensis</name>
    <dbReference type="NCBI Taxonomy" id="172901"/>
    <lineage>
        <taxon>Bacteria</taxon>
        <taxon>Pseudomonadati</taxon>
        <taxon>Lentisphaerota</taxon>
        <taxon>Lentisphaeria</taxon>
        <taxon>Victivallales</taxon>
        <taxon>Victivallaceae</taxon>
        <taxon>Victivallis</taxon>
    </lineage>
</organism>
<feature type="transmembrane region" description="Helical" evidence="12">
    <location>
        <begin position="46"/>
        <end position="67"/>
    </location>
</feature>
<evidence type="ECO:0000313" key="16">
    <source>
        <dbReference type="Proteomes" id="UP000576225"/>
    </source>
</evidence>
<protein>
    <submittedName>
        <fullName evidence="14">SSS family solute:Na+ symporter</fullName>
    </submittedName>
    <submittedName>
        <fullName evidence="13">Sodium/solute symporter</fullName>
    </submittedName>
</protein>
<evidence type="ECO:0000256" key="5">
    <source>
        <dbReference type="ARBA" id="ARBA00022692"/>
    </source>
</evidence>
<evidence type="ECO:0000256" key="4">
    <source>
        <dbReference type="ARBA" id="ARBA00022475"/>
    </source>
</evidence>
<dbReference type="EMBL" id="JABAEW010000005">
    <property type="protein sequence ID" value="NMD85785.1"/>
    <property type="molecule type" value="Genomic_DNA"/>
</dbReference>